<dbReference type="PANTHER" id="PTHR10098:SF108">
    <property type="entry name" value="TETRATRICOPEPTIDE REPEAT PROTEIN 28"/>
    <property type="match status" value="1"/>
</dbReference>
<comment type="caution">
    <text evidence="2">The sequence shown here is derived from an EMBL/GenBank/DDBJ whole genome shotgun (WGS) entry which is preliminary data.</text>
</comment>
<name>A0A0P9DHK3_9CHLR</name>
<dbReference type="Pfam" id="PF13424">
    <property type="entry name" value="TPR_12"/>
    <property type="match status" value="3"/>
</dbReference>
<dbReference type="EMBL" id="LJCR01000414">
    <property type="protein sequence ID" value="KPV52842.1"/>
    <property type="molecule type" value="Genomic_DNA"/>
</dbReference>
<dbReference type="Gene3D" id="1.25.40.10">
    <property type="entry name" value="Tetratricopeptide repeat domain"/>
    <property type="match status" value="1"/>
</dbReference>
<organism evidence="2 3">
    <name type="scientific">Kouleothrix aurantiaca</name>
    <dbReference type="NCBI Taxonomy" id="186479"/>
    <lineage>
        <taxon>Bacteria</taxon>
        <taxon>Bacillati</taxon>
        <taxon>Chloroflexota</taxon>
        <taxon>Chloroflexia</taxon>
        <taxon>Chloroflexales</taxon>
        <taxon>Roseiflexineae</taxon>
        <taxon>Roseiflexaceae</taxon>
        <taxon>Kouleothrix</taxon>
    </lineage>
</organism>
<dbReference type="InterPro" id="IPR019734">
    <property type="entry name" value="TPR_rpt"/>
</dbReference>
<proteinExistence type="predicted"/>
<keyword evidence="3" id="KW-1185">Reference proteome</keyword>
<dbReference type="PROSITE" id="PS50005">
    <property type="entry name" value="TPR"/>
    <property type="match status" value="2"/>
</dbReference>
<evidence type="ECO:0000256" key="1">
    <source>
        <dbReference type="PROSITE-ProRule" id="PRU00339"/>
    </source>
</evidence>
<dbReference type="SMART" id="SM00028">
    <property type="entry name" value="TPR"/>
    <property type="match status" value="7"/>
</dbReference>
<accession>A0A0P9DHK3</accession>
<dbReference type="Pfam" id="PF13374">
    <property type="entry name" value="TPR_10"/>
    <property type="match status" value="1"/>
</dbReference>
<reference evidence="2 3" key="1">
    <citation type="submission" date="2015-09" db="EMBL/GenBank/DDBJ databases">
        <title>Draft genome sequence of Kouleothrix aurantiaca JCM 19913.</title>
        <authorList>
            <person name="Hemp J."/>
        </authorList>
    </citation>
    <scope>NUCLEOTIDE SEQUENCE [LARGE SCALE GENOMIC DNA]</scope>
    <source>
        <strain evidence="2 3">COM-B</strain>
    </source>
</reference>
<protein>
    <submittedName>
        <fullName evidence="2">Uncharacterized protein</fullName>
    </submittedName>
</protein>
<keyword evidence="1" id="KW-0802">TPR repeat</keyword>
<dbReference type="PANTHER" id="PTHR10098">
    <property type="entry name" value="RAPSYN-RELATED"/>
    <property type="match status" value="1"/>
</dbReference>
<dbReference type="AlphaFoldDB" id="A0A0P9DHK3"/>
<feature type="repeat" description="TPR" evidence="1">
    <location>
        <begin position="296"/>
        <end position="329"/>
    </location>
</feature>
<evidence type="ECO:0000313" key="3">
    <source>
        <dbReference type="Proteomes" id="UP000050509"/>
    </source>
</evidence>
<feature type="repeat" description="TPR" evidence="1">
    <location>
        <begin position="336"/>
        <end position="369"/>
    </location>
</feature>
<gene>
    <name evidence="2" type="ORF">SE17_13080</name>
</gene>
<dbReference type="Proteomes" id="UP000050509">
    <property type="component" value="Unassembled WGS sequence"/>
</dbReference>
<dbReference type="InterPro" id="IPR011990">
    <property type="entry name" value="TPR-like_helical_dom_sf"/>
</dbReference>
<dbReference type="SUPFAM" id="SSF48452">
    <property type="entry name" value="TPR-like"/>
    <property type="match status" value="2"/>
</dbReference>
<sequence length="437" mass="47953">MPCTLLFLAMLAAHAEPLQGHGPQDSITLLEPDIENMRLAWQTGIAQRRADWLAPALTALSIYYQLRGLAREGEAVMRAAADAATGWDASGVALATRASVERARFQNRLGQHWPAMQSAQAALKLAAACADRWAEGMAHVWWGEALWRLGKYDAARHNLDHAMTAAKDIDSTHIIGWVHHQLGIIDDIQGRYDAAHDHVQRACDAWRKLGNATTLSVSLNSLGLVCHHQGDLEAAQQFMEHALRLCEEIDNRHLQALLFNNLSIVATERGDYSGAQQHLQHGLELAIRSGNATGQAEMYNNLGRNALLQGHFGRAAEYHEQALQLSEQLGNRSTMATAMLNLAESKRELGDTQRAEALYRQALQIAQHDKLQRAECLVSIGLAELLADSDPRQARQLIASAASIAEALGNPDFIERARAIARALGTPADRTEKNRSA</sequence>
<evidence type="ECO:0000313" key="2">
    <source>
        <dbReference type="EMBL" id="KPV52842.1"/>
    </source>
</evidence>